<dbReference type="PANTHER" id="PTHR23417:SF14">
    <property type="entry name" value="PENTACOTRIPEPTIDE-REPEAT REGION OF PRORP DOMAIN-CONTAINING PROTEIN"/>
    <property type="match status" value="1"/>
</dbReference>
<dbReference type="SUPFAM" id="SSF53335">
    <property type="entry name" value="S-adenosyl-L-methionine-dependent methyltransferases"/>
    <property type="match status" value="1"/>
</dbReference>
<comment type="similarity">
    <text evidence="7">Belongs to the class I-like SAM-binding methyltransferase superfamily. TrmB family.</text>
</comment>
<evidence type="ECO:0000256" key="7">
    <source>
        <dbReference type="HAMAP-Rule" id="MF_01057"/>
    </source>
</evidence>
<keyword evidence="9" id="KW-1185">Reference proteome</keyword>
<dbReference type="PROSITE" id="PS51625">
    <property type="entry name" value="SAM_MT_TRMB"/>
    <property type="match status" value="1"/>
</dbReference>
<feature type="binding site" evidence="7">
    <location>
        <begin position="190"/>
        <end position="193"/>
    </location>
    <ligand>
        <name>substrate</name>
    </ligand>
</feature>
<dbReference type="STRING" id="1774968.AUC68_01880"/>
<dbReference type="UniPathway" id="UPA00989"/>
<evidence type="ECO:0000256" key="5">
    <source>
        <dbReference type="ARBA" id="ARBA00022691"/>
    </source>
</evidence>
<feature type="binding site" evidence="7">
    <location>
        <position position="94"/>
    </location>
    <ligand>
        <name>S-adenosyl-L-methionine</name>
        <dbReference type="ChEBI" id="CHEBI:59789"/>
    </ligand>
</feature>
<dbReference type="InterPro" id="IPR055361">
    <property type="entry name" value="tRNA_methyltr_TrmB_bact"/>
</dbReference>
<keyword evidence="5 7" id="KW-0949">S-adenosyl-L-methionine</keyword>
<feature type="binding site" evidence="7">
    <location>
        <position position="42"/>
    </location>
    <ligand>
        <name>S-adenosyl-L-methionine</name>
        <dbReference type="ChEBI" id="CHEBI:59789"/>
    </ligand>
</feature>
<evidence type="ECO:0000313" key="9">
    <source>
        <dbReference type="Proteomes" id="UP000094501"/>
    </source>
</evidence>
<dbReference type="Pfam" id="PF02390">
    <property type="entry name" value="Methyltransf_4"/>
    <property type="match status" value="1"/>
</dbReference>
<evidence type="ECO:0000256" key="6">
    <source>
        <dbReference type="ARBA" id="ARBA00022694"/>
    </source>
</evidence>
<feature type="binding site" evidence="7">
    <location>
        <position position="152"/>
    </location>
    <ligand>
        <name>substrate</name>
    </ligand>
</feature>
<evidence type="ECO:0000256" key="4">
    <source>
        <dbReference type="ARBA" id="ARBA00022679"/>
    </source>
</evidence>
<keyword evidence="6 7" id="KW-0819">tRNA processing</keyword>
<comment type="caution">
    <text evidence="7">Lacks conserved residue(s) required for the propagation of feature annotation.</text>
</comment>
<keyword evidence="4 7" id="KW-0808">Transferase</keyword>
<reference evidence="8 9" key="1">
    <citation type="journal article" date="2016" name="Environ. Microbiol.">
        <title>New Methyloceanibacter diversity from North Sea sediments includes methanotroph containing solely the soluble methane monooxygenase.</title>
        <authorList>
            <person name="Vekeman B."/>
            <person name="Kerckhof F.M."/>
            <person name="Cremers G."/>
            <person name="de Vos P."/>
            <person name="Vandamme P."/>
            <person name="Boon N."/>
            <person name="Op den Camp H.J."/>
            <person name="Heylen K."/>
        </authorList>
    </citation>
    <scope>NUCLEOTIDE SEQUENCE [LARGE SCALE GENOMIC DNA]</scope>
    <source>
        <strain evidence="8 9">R-67174</strain>
    </source>
</reference>
<protein>
    <recommendedName>
        <fullName evidence="7">tRNA (guanine-N(7)-)-methyltransferase</fullName>
        <ecNumber evidence="7">2.1.1.33</ecNumber>
    </recommendedName>
    <alternativeName>
        <fullName evidence="7">tRNA (guanine(46)-N(7))-methyltransferase</fullName>
    </alternativeName>
    <alternativeName>
        <fullName evidence="7">tRNA(m7G46)-methyltransferase</fullName>
    </alternativeName>
</protein>
<dbReference type="EC" id="2.1.1.33" evidence="7"/>
<dbReference type="InterPro" id="IPR029063">
    <property type="entry name" value="SAM-dependent_MTases_sf"/>
</dbReference>
<evidence type="ECO:0000256" key="2">
    <source>
        <dbReference type="ARBA" id="ARBA00003015"/>
    </source>
</evidence>
<dbReference type="Proteomes" id="UP000094501">
    <property type="component" value="Unassembled WGS sequence"/>
</dbReference>
<gene>
    <name evidence="7" type="primary">trmB</name>
    <name evidence="8" type="ORF">AUC68_01880</name>
</gene>
<feature type="binding site" evidence="7">
    <location>
        <position position="120"/>
    </location>
    <ligand>
        <name>substrate</name>
    </ligand>
</feature>
<comment type="catalytic activity">
    <reaction evidence="1 7">
        <text>guanosine(46) in tRNA + S-adenosyl-L-methionine = N(7)-methylguanosine(46) in tRNA + S-adenosyl-L-homocysteine</text>
        <dbReference type="Rhea" id="RHEA:42708"/>
        <dbReference type="Rhea" id="RHEA-COMP:10188"/>
        <dbReference type="Rhea" id="RHEA-COMP:10189"/>
        <dbReference type="ChEBI" id="CHEBI:57856"/>
        <dbReference type="ChEBI" id="CHEBI:59789"/>
        <dbReference type="ChEBI" id="CHEBI:74269"/>
        <dbReference type="ChEBI" id="CHEBI:74480"/>
        <dbReference type="EC" id="2.1.1.33"/>
    </reaction>
</comment>
<proteinExistence type="inferred from homology"/>
<evidence type="ECO:0000256" key="3">
    <source>
        <dbReference type="ARBA" id="ARBA00022603"/>
    </source>
</evidence>
<dbReference type="PANTHER" id="PTHR23417">
    <property type="entry name" value="3-DEOXY-D-MANNO-OCTULOSONIC-ACID TRANSFERASE/TRNA GUANINE-N 7 - -METHYLTRANSFERASE"/>
    <property type="match status" value="1"/>
</dbReference>
<dbReference type="GO" id="GO:0043527">
    <property type="term" value="C:tRNA methyltransferase complex"/>
    <property type="evidence" value="ECO:0007669"/>
    <property type="project" value="TreeGrafter"/>
</dbReference>
<keyword evidence="3 7" id="KW-0489">Methyltransferase</keyword>
<feature type="binding site" evidence="7">
    <location>
        <position position="116"/>
    </location>
    <ligand>
        <name>S-adenosyl-L-methionine</name>
        <dbReference type="ChEBI" id="CHEBI:59789"/>
    </ligand>
</feature>
<dbReference type="InterPro" id="IPR003358">
    <property type="entry name" value="tRNA_(Gua-N-7)_MeTrfase_Trmb"/>
</dbReference>
<feature type="binding site" evidence="7">
    <location>
        <position position="67"/>
    </location>
    <ligand>
        <name>S-adenosyl-L-methionine</name>
        <dbReference type="ChEBI" id="CHEBI:59789"/>
    </ligand>
</feature>
<dbReference type="AlphaFoldDB" id="A0A1E3W341"/>
<evidence type="ECO:0000313" key="8">
    <source>
        <dbReference type="EMBL" id="ODS00229.1"/>
    </source>
</evidence>
<comment type="caution">
    <text evidence="8">The sequence shown here is derived from an EMBL/GenBank/DDBJ whole genome shotgun (WGS) entry which is preliminary data.</text>
</comment>
<comment type="pathway">
    <text evidence="7">tRNA modification; N(7)-methylguanine-tRNA biosynthesis.</text>
</comment>
<dbReference type="GO" id="GO:0008176">
    <property type="term" value="F:tRNA (guanine(46)-N7)-methyltransferase activity"/>
    <property type="evidence" value="ECO:0007669"/>
    <property type="project" value="UniProtKB-UniRule"/>
</dbReference>
<accession>A0A1E3W341</accession>
<dbReference type="EMBL" id="LPWG01000010">
    <property type="protein sequence ID" value="ODS00229.1"/>
    <property type="molecule type" value="Genomic_DNA"/>
</dbReference>
<name>A0A1E3W341_9HYPH</name>
<dbReference type="Gene3D" id="3.40.50.150">
    <property type="entry name" value="Vaccinia Virus protein VP39"/>
    <property type="match status" value="1"/>
</dbReference>
<comment type="function">
    <text evidence="2 7">Catalyzes the formation of N(7)-methylguanine at position 46 (m7G46) in tRNA.</text>
</comment>
<organism evidence="8 9">
    <name type="scientific">Methyloceanibacter methanicus</name>
    <dbReference type="NCBI Taxonomy" id="1774968"/>
    <lineage>
        <taxon>Bacteria</taxon>
        <taxon>Pseudomonadati</taxon>
        <taxon>Pseudomonadota</taxon>
        <taxon>Alphaproteobacteria</taxon>
        <taxon>Hyphomicrobiales</taxon>
        <taxon>Hyphomicrobiaceae</taxon>
        <taxon>Methyloceanibacter</taxon>
    </lineage>
</organism>
<dbReference type="HAMAP" id="MF_01057">
    <property type="entry name" value="tRNA_methyltr_TrmB"/>
    <property type="match status" value="1"/>
</dbReference>
<evidence type="ECO:0000256" key="1">
    <source>
        <dbReference type="ARBA" id="ARBA00000142"/>
    </source>
</evidence>
<sequence length="211" mass="23950">MTARKAGLVADLLPRLRPDLSRPAPDDLRTLFACPLQEVWLEIGFGGGEHLLWQRARTPKSALIGCEPFLNGVASLLGGIDDHGIETIRIHDGDARDLIAWLPAGSIARVFILFPDPWPKKRQAKRRLITPQLVRSLMRVLRSGGELRFASDDMDYAREALRVIGNDAAFAWTANRADDWRRRPADWPETRYERKALSEGRKPAYLCFRRL</sequence>